<evidence type="ECO:0000313" key="3">
    <source>
        <dbReference type="Proteomes" id="UP000278807"/>
    </source>
</evidence>
<gene>
    <name evidence="2" type="ORF">HNAJ_LOCUS10178</name>
</gene>
<proteinExistence type="predicted"/>
<name>A0A0R3TRG9_RODNA</name>
<dbReference type="AlphaFoldDB" id="A0A0R3TRG9"/>
<evidence type="ECO:0000313" key="2">
    <source>
        <dbReference type="EMBL" id="VDO07367.1"/>
    </source>
</evidence>
<feature type="region of interest" description="Disordered" evidence="1">
    <location>
        <begin position="1"/>
        <end position="66"/>
    </location>
</feature>
<feature type="region of interest" description="Disordered" evidence="1">
    <location>
        <begin position="238"/>
        <end position="281"/>
    </location>
</feature>
<reference evidence="2 3" key="2">
    <citation type="submission" date="2018-11" db="EMBL/GenBank/DDBJ databases">
        <authorList>
            <consortium name="Pathogen Informatics"/>
        </authorList>
    </citation>
    <scope>NUCLEOTIDE SEQUENCE [LARGE SCALE GENOMIC DNA]</scope>
</reference>
<sequence length="329" mass="35954">MAMINITLSPSSAPMLPCVGEESGSNGPRVGPKSRADQSAHPSSSVEAPRMHSLPGAGPQTGQSRVVSTLPNQALLAGSQERGDFLPGAGPQTGQSRVVSKLPNQALLAGSQERGEFGTESSLHGGSFDVWTNRGYYFQVRQVPQCCRVWVRKVEVTGLVLDQNREQTSQHTPPLLWRHLECVSSAYVLLADRTEESSGGRIKVFKKKRDEISHFEPHGISCRKRRLEESVYDFDEGDENMLAEEPKKKTSSNRRSLIRNHEPRRDFLPGAGPQTGQSRVVSKLPNQALLAGSQERGGDGCGNVKPEVCTTNGLHQRRRVNSVVENIDG</sequence>
<evidence type="ECO:0000313" key="4">
    <source>
        <dbReference type="WBParaSite" id="HNAJ_0001018301-mRNA-1"/>
    </source>
</evidence>
<dbReference type="Proteomes" id="UP000278807">
    <property type="component" value="Unassembled WGS sequence"/>
</dbReference>
<feature type="compositionally biased region" description="Basic residues" evidence="1">
    <location>
        <begin position="249"/>
        <end position="258"/>
    </location>
</feature>
<dbReference type="EMBL" id="UZAE01012915">
    <property type="protein sequence ID" value="VDO07367.1"/>
    <property type="molecule type" value="Genomic_DNA"/>
</dbReference>
<feature type="compositionally biased region" description="Polar residues" evidence="1">
    <location>
        <begin position="1"/>
        <end position="12"/>
    </location>
</feature>
<keyword evidence="3" id="KW-1185">Reference proteome</keyword>
<dbReference type="WBParaSite" id="HNAJ_0001018301-mRNA-1">
    <property type="protein sequence ID" value="HNAJ_0001018301-mRNA-1"/>
    <property type="gene ID" value="HNAJ_0001018301"/>
</dbReference>
<accession>A0A0R3TRG9</accession>
<evidence type="ECO:0000256" key="1">
    <source>
        <dbReference type="SAM" id="MobiDB-lite"/>
    </source>
</evidence>
<protein>
    <submittedName>
        <fullName evidence="2 4">Uncharacterized protein</fullName>
    </submittedName>
</protein>
<reference evidence="4" key="1">
    <citation type="submission" date="2017-02" db="UniProtKB">
        <authorList>
            <consortium name="WormBaseParasite"/>
        </authorList>
    </citation>
    <scope>IDENTIFICATION</scope>
</reference>
<organism evidence="4">
    <name type="scientific">Rodentolepis nana</name>
    <name type="common">Dwarf tapeworm</name>
    <name type="synonym">Hymenolepis nana</name>
    <dbReference type="NCBI Taxonomy" id="102285"/>
    <lineage>
        <taxon>Eukaryota</taxon>
        <taxon>Metazoa</taxon>
        <taxon>Spiralia</taxon>
        <taxon>Lophotrochozoa</taxon>
        <taxon>Platyhelminthes</taxon>
        <taxon>Cestoda</taxon>
        <taxon>Eucestoda</taxon>
        <taxon>Cyclophyllidea</taxon>
        <taxon>Hymenolepididae</taxon>
        <taxon>Rodentolepis</taxon>
    </lineage>
</organism>